<proteinExistence type="predicted"/>
<dbReference type="Proteomes" id="UP000242715">
    <property type="component" value="Unassembled WGS sequence"/>
</dbReference>
<keyword evidence="2" id="KW-1133">Transmembrane helix</keyword>
<dbReference type="EMBL" id="DF973182">
    <property type="protein sequence ID" value="GAU18343.1"/>
    <property type="molecule type" value="Genomic_DNA"/>
</dbReference>
<evidence type="ECO:0000256" key="2">
    <source>
        <dbReference type="SAM" id="Phobius"/>
    </source>
</evidence>
<accession>A0A2Z6M836</accession>
<feature type="transmembrane region" description="Helical" evidence="2">
    <location>
        <begin position="53"/>
        <end position="73"/>
    </location>
</feature>
<keyword evidence="2" id="KW-0812">Transmembrane</keyword>
<feature type="region of interest" description="Disordered" evidence="1">
    <location>
        <begin position="27"/>
        <end position="49"/>
    </location>
</feature>
<evidence type="ECO:0000313" key="4">
    <source>
        <dbReference type="Proteomes" id="UP000242715"/>
    </source>
</evidence>
<evidence type="ECO:0000256" key="1">
    <source>
        <dbReference type="SAM" id="MobiDB-lite"/>
    </source>
</evidence>
<protein>
    <submittedName>
        <fullName evidence="3">Uncharacterized protein</fullName>
    </submittedName>
</protein>
<dbReference type="AlphaFoldDB" id="A0A2Z6M836"/>
<organism evidence="3 4">
    <name type="scientific">Trifolium subterraneum</name>
    <name type="common">Subterranean clover</name>
    <dbReference type="NCBI Taxonomy" id="3900"/>
    <lineage>
        <taxon>Eukaryota</taxon>
        <taxon>Viridiplantae</taxon>
        <taxon>Streptophyta</taxon>
        <taxon>Embryophyta</taxon>
        <taxon>Tracheophyta</taxon>
        <taxon>Spermatophyta</taxon>
        <taxon>Magnoliopsida</taxon>
        <taxon>eudicotyledons</taxon>
        <taxon>Gunneridae</taxon>
        <taxon>Pentapetalae</taxon>
        <taxon>rosids</taxon>
        <taxon>fabids</taxon>
        <taxon>Fabales</taxon>
        <taxon>Fabaceae</taxon>
        <taxon>Papilionoideae</taxon>
        <taxon>50 kb inversion clade</taxon>
        <taxon>NPAAA clade</taxon>
        <taxon>Hologalegina</taxon>
        <taxon>IRL clade</taxon>
        <taxon>Trifolieae</taxon>
        <taxon>Trifolium</taxon>
    </lineage>
</organism>
<evidence type="ECO:0000313" key="3">
    <source>
        <dbReference type="EMBL" id="GAU18343.1"/>
    </source>
</evidence>
<gene>
    <name evidence="3" type="ORF">TSUD_202320</name>
</gene>
<sequence length="74" mass="7459">MQTAGINITAKPPTPLQVANVVDPPLPPVINPAKTETPAAPTPPSPSSGATAYGVNSVYSLLTVLVVAILYAGH</sequence>
<reference evidence="4" key="1">
    <citation type="journal article" date="2017" name="Front. Plant Sci.">
        <title>Climate Clever Clovers: New Paradigm to Reduce the Environmental Footprint of Ruminants by Breeding Low Methanogenic Forages Utilizing Haplotype Variation.</title>
        <authorList>
            <person name="Kaur P."/>
            <person name="Appels R."/>
            <person name="Bayer P.E."/>
            <person name="Keeble-Gagnere G."/>
            <person name="Wang J."/>
            <person name="Hirakawa H."/>
            <person name="Shirasawa K."/>
            <person name="Vercoe P."/>
            <person name="Stefanova K."/>
            <person name="Durmic Z."/>
            <person name="Nichols P."/>
            <person name="Revell C."/>
            <person name="Isobe S.N."/>
            <person name="Edwards D."/>
            <person name="Erskine W."/>
        </authorList>
    </citation>
    <scope>NUCLEOTIDE SEQUENCE [LARGE SCALE GENOMIC DNA]</scope>
    <source>
        <strain evidence="4">cv. Daliak</strain>
    </source>
</reference>
<keyword evidence="2" id="KW-0472">Membrane</keyword>
<keyword evidence="4" id="KW-1185">Reference proteome</keyword>
<name>A0A2Z6M836_TRISU</name>